<keyword evidence="6" id="KW-0479">Metal-binding</keyword>
<evidence type="ECO:0000256" key="5">
    <source>
        <dbReference type="ARBA" id="ARBA00022694"/>
    </source>
</evidence>
<reference evidence="12 13" key="1">
    <citation type="submission" date="2019-02" db="EMBL/GenBank/DDBJ databases">
        <title>Complete Genome Sequence and Methylome Analysis of Sphaerotilus natans subsp. sulfidivorans D-507.</title>
        <authorList>
            <person name="Fomenkov A."/>
            <person name="Gridneva E."/>
            <person name="Smolyakov D."/>
            <person name="Dubinina G."/>
            <person name="Vincze T."/>
            <person name="Grabovich M."/>
            <person name="Roberts R.J."/>
        </authorList>
    </citation>
    <scope>NUCLEOTIDE SEQUENCE [LARGE SCALE GENOMIC DNA]</scope>
    <source>
        <strain evidence="12 13">D-507</strain>
    </source>
</reference>
<dbReference type="RefSeq" id="WP_149502719.1">
    <property type="nucleotide sequence ID" value="NZ_CP035708.1"/>
</dbReference>
<sequence>MRPLAQLPHQPRPVQGRLPIIPIVIRHPVILETRHQTWADEADCEAAAQALARTPQVRRACIALHGTLGAGKTTFVRHLLRALGVQGRIKSPSYAIVEPHELPDWPDLGVWHFDFYRFGDPREWEDAGFRDLFASPGLKLVEWPDKAAGLLPQPDLALTLDLQTDGRRQVTWQAASPDGRQLLDALGPMTSPMN</sequence>
<dbReference type="KEGG" id="snn:EWH46_03715"/>
<dbReference type="SUPFAM" id="SSF52540">
    <property type="entry name" value="P-loop containing nucleoside triphosphate hydrolases"/>
    <property type="match status" value="1"/>
</dbReference>
<dbReference type="Proteomes" id="UP000323522">
    <property type="component" value="Chromosome"/>
</dbReference>
<dbReference type="GO" id="GO:0016740">
    <property type="term" value="F:transferase activity"/>
    <property type="evidence" value="ECO:0007669"/>
    <property type="project" value="UniProtKB-KW"/>
</dbReference>
<evidence type="ECO:0000313" key="11">
    <source>
        <dbReference type="EMBL" id="MET3604855.1"/>
    </source>
</evidence>
<evidence type="ECO:0000256" key="10">
    <source>
        <dbReference type="ARBA" id="ARBA00032441"/>
    </source>
</evidence>
<dbReference type="GO" id="GO:0005524">
    <property type="term" value="F:ATP binding"/>
    <property type="evidence" value="ECO:0007669"/>
    <property type="project" value="UniProtKB-KW"/>
</dbReference>
<dbReference type="PANTHER" id="PTHR33540">
    <property type="entry name" value="TRNA THREONYLCARBAMOYLADENOSINE BIOSYNTHESIS PROTEIN TSAE"/>
    <property type="match status" value="1"/>
</dbReference>
<accession>A0A5C1Q1N0</accession>
<comment type="subcellular location">
    <subcellularLocation>
        <location evidence="1">Cytoplasm</location>
    </subcellularLocation>
</comment>
<evidence type="ECO:0000256" key="3">
    <source>
        <dbReference type="ARBA" id="ARBA00019010"/>
    </source>
</evidence>
<keyword evidence="8" id="KW-0067">ATP-binding</keyword>
<dbReference type="PANTHER" id="PTHR33540:SF2">
    <property type="entry name" value="TRNA THREONYLCARBAMOYLADENOSINE BIOSYNTHESIS PROTEIN TSAE"/>
    <property type="match status" value="1"/>
</dbReference>
<name>A0A5C1Q1N0_9BURK</name>
<keyword evidence="7" id="KW-0547">Nucleotide-binding</keyword>
<dbReference type="Gene3D" id="3.40.50.300">
    <property type="entry name" value="P-loop containing nucleotide triphosphate hydrolases"/>
    <property type="match status" value="1"/>
</dbReference>
<protein>
    <recommendedName>
        <fullName evidence="3">tRNA threonylcarbamoyladenosine biosynthesis protein TsaE</fullName>
    </recommendedName>
    <alternativeName>
        <fullName evidence="10">t(6)A37 threonylcarbamoyladenosine biosynthesis protein TsaE</fullName>
    </alternativeName>
</protein>
<dbReference type="AlphaFoldDB" id="A0A5C1Q1N0"/>
<dbReference type="Proteomes" id="UP001549111">
    <property type="component" value="Unassembled WGS sequence"/>
</dbReference>
<reference evidence="11 14" key="2">
    <citation type="submission" date="2024-06" db="EMBL/GenBank/DDBJ databases">
        <title>Genomic Encyclopedia of Type Strains, Phase IV (KMG-IV): sequencing the most valuable type-strain genomes for metagenomic binning, comparative biology and taxonomic classification.</title>
        <authorList>
            <person name="Goeker M."/>
        </authorList>
    </citation>
    <scope>NUCLEOTIDE SEQUENCE [LARGE SCALE GENOMIC DNA]</scope>
    <source>
        <strain evidence="11 14">D-501</strain>
    </source>
</reference>
<keyword evidence="12" id="KW-0808">Transferase</keyword>
<evidence type="ECO:0000313" key="14">
    <source>
        <dbReference type="Proteomes" id="UP001549111"/>
    </source>
</evidence>
<evidence type="ECO:0000256" key="8">
    <source>
        <dbReference type="ARBA" id="ARBA00022840"/>
    </source>
</evidence>
<evidence type="ECO:0000256" key="1">
    <source>
        <dbReference type="ARBA" id="ARBA00004496"/>
    </source>
</evidence>
<evidence type="ECO:0000256" key="9">
    <source>
        <dbReference type="ARBA" id="ARBA00022842"/>
    </source>
</evidence>
<evidence type="ECO:0000256" key="4">
    <source>
        <dbReference type="ARBA" id="ARBA00022490"/>
    </source>
</evidence>
<dbReference type="Pfam" id="PF02367">
    <property type="entry name" value="TsaE"/>
    <property type="match status" value="1"/>
</dbReference>
<proteinExistence type="inferred from homology"/>
<keyword evidence="9" id="KW-0460">Magnesium</keyword>
<gene>
    <name evidence="12" type="primary">tsaE</name>
    <name evidence="11" type="ORF">ABIC99_002679</name>
    <name evidence="12" type="ORF">EWH46_03715</name>
</gene>
<comment type="similarity">
    <text evidence="2">Belongs to the TsaE family.</text>
</comment>
<dbReference type="NCBIfam" id="TIGR00150">
    <property type="entry name" value="T6A_YjeE"/>
    <property type="match status" value="1"/>
</dbReference>
<evidence type="ECO:0000256" key="2">
    <source>
        <dbReference type="ARBA" id="ARBA00007599"/>
    </source>
</evidence>
<dbReference type="InterPro" id="IPR003442">
    <property type="entry name" value="T6A_TsaE"/>
</dbReference>
<keyword evidence="14" id="KW-1185">Reference proteome</keyword>
<dbReference type="GO" id="GO:0002949">
    <property type="term" value="P:tRNA threonylcarbamoyladenosine modification"/>
    <property type="evidence" value="ECO:0007669"/>
    <property type="project" value="InterPro"/>
</dbReference>
<dbReference type="GO" id="GO:0005737">
    <property type="term" value="C:cytoplasm"/>
    <property type="evidence" value="ECO:0007669"/>
    <property type="project" value="UniProtKB-SubCell"/>
</dbReference>
<dbReference type="EMBL" id="JBEPLS010000010">
    <property type="protein sequence ID" value="MET3604855.1"/>
    <property type="molecule type" value="Genomic_DNA"/>
</dbReference>
<evidence type="ECO:0000313" key="13">
    <source>
        <dbReference type="Proteomes" id="UP000323522"/>
    </source>
</evidence>
<keyword evidence="5" id="KW-0819">tRNA processing</keyword>
<organism evidence="12 13">
    <name type="scientific">Sphaerotilus sulfidivorans</name>
    <dbReference type="NCBI Taxonomy" id="639200"/>
    <lineage>
        <taxon>Bacteria</taxon>
        <taxon>Pseudomonadati</taxon>
        <taxon>Pseudomonadota</taxon>
        <taxon>Betaproteobacteria</taxon>
        <taxon>Burkholderiales</taxon>
        <taxon>Sphaerotilaceae</taxon>
        <taxon>Sphaerotilus</taxon>
    </lineage>
</organism>
<keyword evidence="4" id="KW-0963">Cytoplasm</keyword>
<evidence type="ECO:0000256" key="6">
    <source>
        <dbReference type="ARBA" id="ARBA00022723"/>
    </source>
</evidence>
<dbReference type="GO" id="GO:0046872">
    <property type="term" value="F:metal ion binding"/>
    <property type="evidence" value="ECO:0007669"/>
    <property type="project" value="UniProtKB-KW"/>
</dbReference>
<evidence type="ECO:0000313" key="12">
    <source>
        <dbReference type="EMBL" id="QEM99971.1"/>
    </source>
</evidence>
<dbReference type="OrthoDB" id="9800307at2"/>
<dbReference type="InterPro" id="IPR027417">
    <property type="entry name" value="P-loop_NTPase"/>
</dbReference>
<evidence type="ECO:0000256" key="7">
    <source>
        <dbReference type="ARBA" id="ARBA00022741"/>
    </source>
</evidence>
<dbReference type="EMBL" id="CP035708">
    <property type="protein sequence ID" value="QEM99971.1"/>
    <property type="molecule type" value="Genomic_DNA"/>
</dbReference>